<dbReference type="InterPro" id="IPR036298">
    <property type="entry name" value="Chalcone_isomerase_sf"/>
</dbReference>
<accession>A0ABW0N8L8</accession>
<dbReference type="InterPro" id="IPR016087">
    <property type="entry name" value="Chalcone_isomerase"/>
</dbReference>
<evidence type="ECO:0000259" key="2">
    <source>
        <dbReference type="Pfam" id="PF16036"/>
    </source>
</evidence>
<proteinExistence type="predicted"/>
<dbReference type="GO" id="GO:0016853">
    <property type="term" value="F:isomerase activity"/>
    <property type="evidence" value="ECO:0007669"/>
    <property type="project" value="UniProtKB-KW"/>
</dbReference>
<organism evidence="3 4">
    <name type="scientific">Caenimonas terrae</name>
    <dbReference type="NCBI Taxonomy" id="696074"/>
    <lineage>
        <taxon>Bacteria</taxon>
        <taxon>Pseudomonadati</taxon>
        <taxon>Pseudomonadota</taxon>
        <taxon>Betaproteobacteria</taxon>
        <taxon>Burkholderiales</taxon>
        <taxon>Comamonadaceae</taxon>
        <taxon>Caenimonas</taxon>
    </lineage>
</organism>
<feature type="domain" description="Chalcone isomerase" evidence="2">
    <location>
        <begin position="26"/>
        <end position="193"/>
    </location>
</feature>
<comment type="caution">
    <text evidence="3">The sequence shown here is derived from an EMBL/GenBank/DDBJ whole genome shotgun (WGS) entry which is preliminary data.</text>
</comment>
<sequence length="196" mass="21476">MIFRNPKAWLLAAFTLLAVSGAMAQVTVSGIRFDDTADIRGSKTHLNGAGTRYKAVFKVYVAGLYLTRKAGTTEEVLAAPGAKRITITMLRDIDSSELGKLFSRGIEDNMDKASFSKLIPGVLRMSQIFSENKKLNSGENFAIDWIPGTGTVLTLRGVPQGEPFKEPEFYNALLRIWLGPQPADWKLKDALLGKPA</sequence>
<name>A0ABW0N8L8_9BURK</name>
<evidence type="ECO:0000313" key="4">
    <source>
        <dbReference type="Proteomes" id="UP001596037"/>
    </source>
</evidence>
<dbReference type="Pfam" id="PF16036">
    <property type="entry name" value="Chalcone_3"/>
    <property type="match status" value="1"/>
</dbReference>
<feature type="chain" id="PRO_5045810410" evidence="1">
    <location>
        <begin position="25"/>
        <end position="196"/>
    </location>
</feature>
<evidence type="ECO:0000256" key="1">
    <source>
        <dbReference type="SAM" id="SignalP"/>
    </source>
</evidence>
<reference evidence="4" key="1">
    <citation type="journal article" date="2019" name="Int. J. Syst. Evol. Microbiol.">
        <title>The Global Catalogue of Microorganisms (GCM) 10K type strain sequencing project: providing services to taxonomists for standard genome sequencing and annotation.</title>
        <authorList>
            <consortium name="The Broad Institute Genomics Platform"/>
            <consortium name="The Broad Institute Genome Sequencing Center for Infectious Disease"/>
            <person name="Wu L."/>
            <person name="Ma J."/>
        </authorList>
    </citation>
    <scope>NUCLEOTIDE SEQUENCE [LARGE SCALE GENOMIC DNA]</scope>
    <source>
        <strain evidence="4">CCUG 57401</strain>
    </source>
</reference>
<dbReference type="EMBL" id="JBHSMF010000002">
    <property type="protein sequence ID" value="MFC5496331.1"/>
    <property type="molecule type" value="Genomic_DNA"/>
</dbReference>
<dbReference type="InterPro" id="IPR016088">
    <property type="entry name" value="Chalcone_isomerase_3-sand"/>
</dbReference>
<dbReference type="Gene3D" id="3.50.70.10">
    <property type="match status" value="1"/>
</dbReference>
<keyword evidence="1" id="KW-0732">Signal</keyword>
<dbReference type="SUPFAM" id="SSF54626">
    <property type="entry name" value="Chalcone isomerase"/>
    <property type="match status" value="1"/>
</dbReference>
<keyword evidence="3" id="KW-0413">Isomerase</keyword>
<keyword evidence="4" id="KW-1185">Reference proteome</keyword>
<evidence type="ECO:0000313" key="3">
    <source>
        <dbReference type="EMBL" id="MFC5496331.1"/>
    </source>
</evidence>
<gene>
    <name evidence="3" type="ORF">ACFPOE_02200</name>
</gene>
<dbReference type="RefSeq" id="WP_376848356.1">
    <property type="nucleotide sequence ID" value="NZ_JBHSMF010000002.1"/>
</dbReference>
<dbReference type="Proteomes" id="UP001596037">
    <property type="component" value="Unassembled WGS sequence"/>
</dbReference>
<protein>
    <submittedName>
        <fullName evidence="3">Chalcone isomerase family protein</fullName>
    </submittedName>
</protein>
<feature type="signal peptide" evidence="1">
    <location>
        <begin position="1"/>
        <end position="24"/>
    </location>
</feature>